<evidence type="ECO:0000313" key="6">
    <source>
        <dbReference type="Proteomes" id="UP000536835"/>
    </source>
</evidence>
<dbReference type="Proteomes" id="UP000536835">
    <property type="component" value="Unassembled WGS sequence"/>
</dbReference>
<dbReference type="RefSeq" id="WP_173196285.1">
    <property type="nucleotide sequence ID" value="NZ_JABFCX010000002.1"/>
</dbReference>
<dbReference type="GO" id="GO:0005737">
    <property type="term" value="C:cytoplasm"/>
    <property type="evidence" value="ECO:0007669"/>
    <property type="project" value="UniProtKB-SubCell"/>
</dbReference>
<proteinExistence type="inferred from homology"/>
<accession>A0A7Y3RK12</accession>
<dbReference type="PANTHER" id="PTHR30098">
    <property type="entry name" value="LEUCYL/PHENYLALANYL-TRNA--PROTEIN TRANSFERASE"/>
    <property type="match status" value="1"/>
</dbReference>
<dbReference type="EMBL" id="JABFCX010000002">
    <property type="protein sequence ID" value="NNU15090.1"/>
    <property type="molecule type" value="Genomic_DNA"/>
</dbReference>
<sequence>MKLSPQVLMEAYRAGYFPMAEGKDTDELFWVRPQMRGIFPLENFHVSKSLRKVVRQDRFEVTVDAAFSEVMHFCASDEAGREDSWINDDIVRVYSELHRMGRAHSVECWAEGQLVGGLYGVSIQAAFFGESMFSLRRDASKVALCHLVGRLRMAGYRLLDAQFLTDHLASLGAVEVSDFAYQSMLENALSAQADLKALPDQISGSSILHEITQTS</sequence>
<dbReference type="SUPFAM" id="SSF55729">
    <property type="entry name" value="Acyl-CoA N-acyltransferases (Nat)"/>
    <property type="match status" value="1"/>
</dbReference>
<dbReference type="PANTHER" id="PTHR30098:SF2">
    <property type="entry name" value="LEUCYL_PHENYLALANYL-TRNA--PROTEIN TRANSFERASE"/>
    <property type="match status" value="1"/>
</dbReference>
<keyword evidence="6" id="KW-1185">Reference proteome</keyword>
<dbReference type="InterPro" id="IPR016181">
    <property type="entry name" value="Acyl_CoA_acyltransferase"/>
</dbReference>
<dbReference type="FunFam" id="3.40.630.70:FF:000001">
    <property type="entry name" value="Leucyl/phenylalanyl-tRNA--protein transferase"/>
    <property type="match status" value="1"/>
</dbReference>
<comment type="catalytic activity">
    <reaction evidence="4">
        <text>N-terminal L-arginyl-[protein] + L-leucyl-tRNA(Leu) = N-terminal L-leucyl-L-arginyl-[protein] + tRNA(Leu) + H(+)</text>
        <dbReference type="Rhea" id="RHEA:50416"/>
        <dbReference type="Rhea" id="RHEA-COMP:9613"/>
        <dbReference type="Rhea" id="RHEA-COMP:9622"/>
        <dbReference type="Rhea" id="RHEA-COMP:12672"/>
        <dbReference type="Rhea" id="RHEA-COMP:12673"/>
        <dbReference type="ChEBI" id="CHEBI:15378"/>
        <dbReference type="ChEBI" id="CHEBI:64719"/>
        <dbReference type="ChEBI" id="CHEBI:78442"/>
        <dbReference type="ChEBI" id="CHEBI:78494"/>
        <dbReference type="ChEBI" id="CHEBI:133044"/>
        <dbReference type="EC" id="2.3.2.6"/>
    </reaction>
</comment>
<comment type="subcellular location">
    <subcellularLocation>
        <location evidence="4">Cytoplasm</location>
    </subcellularLocation>
</comment>
<dbReference type="HAMAP" id="MF_00688">
    <property type="entry name" value="Leu_Phe_trans"/>
    <property type="match status" value="1"/>
</dbReference>
<reference evidence="5 6" key="1">
    <citation type="submission" date="2020-05" db="EMBL/GenBank/DDBJ databases">
        <title>Parvularcula mediterraneae sp. nov., isolated from polypropylene straw from shallow seawater of the seashore of Laganas in Zakynthos island, Greece.</title>
        <authorList>
            <person name="Szabo I."/>
            <person name="Al-Omari J."/>
            <person name="Rado J."/>
            <person name="Szerdahelyi G.S."/>
        </authorList>
    </citation>
    <scope>NUCLEOTIDE SEQUENCE [LARGE SCALE GENOMIC DNA]</scope>
    <source>
        <strain evidence="5 6">ZS-1/3</strain>
    </source>
</reference>
<evidence type="ECO:0000256" key="3">
    <source>
        <dbReference type="ARBA" id="ARBA00023315"/>
    </source>
</evidence>
<dbReference type="EC" id="2.3.2.6" evidence="4"/>
<protein>
    <recommendedName>
        <fullName evidence="4">Leucyl/phenylalanyl-tRNA--protein transferase</fullName>
        <ecNumber evidence="4">2.3.2.6</ecNumber>
    </recommendedName>
    <alternativeName>
        <fullName evidence="4">L/F-transferase</fullName>
    </alternativeName>
    <alternativeName>
        <fullName evidence="4">Leucyltransferase</fullName>
    </alternativeName>
    <alternativeName>
        <fullName evidence="4">Phenyalanyltransferase</fullName>
    </alternativeName>
</protein>
<keyword evidence="3 4" id="KW-0012">Acyltransferase</keyword>
<keyword evidence="2 4" id="KW-0808">Transferase</keyword>
<dbReference type="InterPro" id="IPR042203">
    <property type="entry name" value="Leu/Phe-tRNA_Trfase_C"/>
</dbReference>
<comment type="catalytic activity">
    <reaction evidence="4">
        <text>N-terminal L-lysyl-[protein] + L-leucyl-tRNA(Leu) = N-terminal L-leucyl-L-lysyl-[protein] + tRNA(Leu) + H(+)</text>
        <dbReference type="Rhea" id="RHEA:12340"/>
        <dbReference type="Rhea" id="RHEA-COMP:9613"/>
        <dbReference type="Rhea" id="RHEA-COMP:9622"/>
        <dbReference type="Rhea" id="RHEA-COMP:12670"/>
        <dbReference type="Rhea" id="RHEA-COMP:12671"/>
        <dbReference type="ChEBI" id="CHEBI:15378"/>
        <dbReference type="ChEBI" id="CHEBI:65249"/>
        <dbReference type="ChEBI" id="CHEBI:78442"/>
        <dbReference type="ChEBI" id="CHEBI:78494"/>
        <dbReference type="ChEBI" id="CHEBI:133043"/>
        <dbReference type="EC" id="2.3.2.6"/>
    </reaction>
</comment>
<comment type="function">
    <text evidence="4">Functions in the N-end rule pathway of protein degradation where it conjugates Leu, Phe and, less efficiently, Met from aminoacyl-tRNAs to the N-termini of proteins containing an N-terminal arginine or lysine.</text>
</comment>
<comment type="similarity">
    <text evidence="4">Belongs to the L/F-transferase family.</text>
</comment>
<dbReference type="Gene3D" id="3.40.630.70">
    <property type="entry name" value="Leucyl/phenylalanyl-tRNA-protein transferase, C-terminal domain"/>
    <property type="match status" value="1"/>
</dbReference>
<evidence type="ECO:0000256" key="1">
    <source>
        <dbReference type="ARBA" id="ARBA00022490"/>
    </source>
</evidence>
<evidence type="ECO:0000256" key="2">
    <source>
        <dbReference type="ARBA" id="ARBA00022679"/>
    </source>
</evidence>
<keyword evidence="1 4" id="KW-0963">Cytoplasm</keyword>
<comment type="caution">
    <text evidence="5">The sequence shown here is derived from an EMBL/GenBank/DDBJ whole genome shotgun (WGS) entry which is preliminary data.</text>
</comment>
<evidence type="ECO:0000313" key="5">
    <source>
        <dbReference type="EMBL" id="NNU15090.1"/>
    </source>
</evidence>
<dbReference type="Pfam" id="PF03588">
    <property type="entry name" value="Leu_Phe_trans"/>
    <property type="match status" value="1"/>
</dbReference>
<dbReference type="AlphaFoldDB" id="A0A7Y3RK12"/>
<name>A0A7Y3RK12_9PROT</name>
<dbReference type="GO" id="GO:0008914">
    <property type="term" value="F:leucyl-tRNA--protein transferase activity"/>
    <property type="evidence" value="ECO:0007669"/>
    <property type="project" value="UniProtKB-UniRule"/>
</dbReference>
<dbReference type="NCBIfam" id="TIGR00667">
    <property type="entry name" value="aat"/>
    <property type="match status" value="1"/>
</dbReference>
<comment type="catalytic activity">
    <reaction evidence="4">
        <text>L-phenylalanyl-tRNA(Phe) + an N-terminal L-alpha-aminoacyl-[protein] = an N-terminal L-phenylalanyl-L-alpha-aminoacyl-[protein] + tRNA(Phe)</text>
        <dbReference type="Rhea" id="RHEA:43632"/>
        <dbReference type="Rhea" id="RHEA-COMP:9668"/>
        <dbReference type="Rhea" id="RHEA-COMP:9699"/>
        <dbReference type="Rhea" id="RHEA-COMP:10636"/>
        <dbReference type="Rhea" id="RHEA-COMP:10637"/>
        <dbReference type="ChEBI" id="CHEBI:78442"/>
        <dbReference type="ChEBI" id="CHEBI:78531"/>
        <dbReference type="ChEBI" id="CHEBI:78597"/>
        <dbReference type="ChEBI" id="CHEBI:83561"/>
        <dbReference type="EC" id="2.3.2.6"/>
    </reaction>
</comment>
<gene>
    <name evidence="4" type="primary">aat</name>
    <name evidence="5" type="ORF">HK107_01970</name>
</gene>
<dbReference type="InterPro" id="IPR004616">
    <property type="entry name" value="Leu/Phe-tRNA_Trfase"/>
</dbReference>
<dbReference type="GO" id="GO:0030163">
    <property type="term" value="P:protein catabolic process"/>
    <property type="evidence" value="ECO:0007669"/>
    <property type="project" value="UniProtKB-UniRule"/>
</dbReference>
<organism evidence="5 6">
    <name type="scientific">Parvularcula mediterranea</name>
    <dbReference type="NCBI Taxonomy" id="2732508"/>
    <lineage>
        <taxon>Bacteria</taxon>
        <taxon>Pseudomonadati</taxon>
        <taxon>Pseudomonadota</taxon>
        <taxon>Alphaproteobacteria</taxon>
        <taxon>Parvularculales</taxon>
        <taxon>Parvularculaceae</taxon>
        <taxon>Parvularcula</taxon>
    </lineage>
</organism>
<evidence type="ECO:0000256" key="4">
    <source>
        <dbReference type="HAMAP-Rule" id="MF_00688"/>
    </source>
</evidence>